<dbReference type="eggNOG" id="COG3415">
    <property type="taxonomic scope" value="Bacteria"/>
</dbReference>
<dbReference type="AlphaFoldDB" id="E0TIJ9"/>
<evidence type="ECO:0000313" key="1">
    <source>
        <dbReference type="EMBL" id="ADM10857.1"/>
    </source>
</evidence>
<name>E0TIJ9_PARBH</name>
<protein>
    <submittedName>
        <fullName evidence="1">Putative transposase of insertion sequence ISRm2011-2, orfA protein</fullName>
    </submittedName>
</protein>
<dbReference type="Proteomes" id="UP000001302">
    <property type="component" value="Chromosome"/>
</dbReference>
<reference evidence="1 2" key="2">
    <citation type="journal article" date="2011" name="J. Bacteriol.">
        <title>Complete genome sequence of strain HTCC2503T of Parvularcula bermudensis, the type species of the order "Parvularculales" in the class Alphaproteobacteria.</title>
        <authorList>
            <person name="Oh H.M."/>
            <person name="Kang I."/>
            <person name="Vergin K.L."/>
            <person name="Kang D."/>
            <person name="Rhee K.H."/>
            <person name="Giovannoni S.J."/>
            <person name="Cho J.C."/>
        </authorList>
    </citation>
    <scope>NUCLEOTIDE SEQUENCE [LARGE SCALE GENOMIC DNA]</scope>
    <source>
        <strain evidence="2">ATCC BAA-594 / HTCC2503 / KCTC 12087</strain>
    </source>
</reference>
<accession>E0TIJ9</accession>
<evidence type="ECO:0000313" key="2">
    <source>
        <dbReference type="Proteomes" id="UP000001302"/>
    </source>
</evidence>
<keyword evidence="2" id="KW-1185">Reference proteome</keyword>
<dbReference type="SUPFAM" id="SSF46689">
    <property type="entry name" value="Homeodomain-like"/>
    <property type="match status" value="1"/>
</dbReference>
<dbReference type="EMBL" id="CP002156">
    <property type="protein sequence ID" value="ADM10857.1"/>
    <property type="molecule type" value="Genomic_DNA"/>
</dbReference>
<sequence length="113" mass="12620">MIAAHADEGLSARAAGRRFGIGVATAVCWVRHWRETGQVEAPARKPRPSKLDPHRDWLVAQRLAEPDERLVDLAARLEAEHGVHTDKSALSRFFARCGVTFKKEEPVRWSPTG</sequence>
<dbReference type="HOGENOM" id="CLU_056788_2_3_5"/>
<reference evidence="2" key="1">
    <citation type="submission" date="2010-08" db="EMBL/GenBank/DDBJ databases">
        <title>Genome sequence of Parvularcula bermudensis HTCC2503.</title>
        <authorList>
            <person name="Kang D.-M."/>
            <person name="Oh H.-M."/>
            <person name="Cho J.-C."/>
        </authorList>
    </citation>
    <scope>NUCLEOTIDE SEQUENCE [LARGE SCALE GENOMIC DNA]</scope>
    <source>
        <strain evidence="2">ATCC BAA-594 / HTCC2503 / KCTC 12087</strain>
    </source>
</reference>
<proteinExistence type="predicted"/>
<dbReference type="InterPro" id="IPR009057">
    <property type="entry name" value="Homeodomain-like_sf"/>
</dbReference>
<gene>
    <name evidence="1" type="ordered locus">PB2503_00450</name>
</gene>
<organism evidence="1 2">
    <name type="scientific">Parvularcula bermudensis (strain ATCC BAA-594 / HTCC2503 / KCTC 12087)</name>
    <dbReference type="NCBI Taxonomy" id="314260"/>
    <lineage>
        <taxon>Bacteria</taxon>
        <taxon>Pseudomonadati</taxon>
        <taxon>Pseudomonadota</taxon>
        <taxon>Alphaproteobacteria</taxon>
        <taxon>Parvularculales</taxon>
        <taxon>Parvularculaceae</taxon>
        <taxon>Parvularcula</taxon>
    </lineage>
</organism>
<dbReference type="KEGG" id="pbr:PB2503_00450"/>